<gene>
    <name evidence="2" type="ORF">DSM5745_03010</name>
</gene>
<comment type="caution">
    <text evidence="2">The sequence shown here is derived from an EMBL/GenBank/DDBJ whole genome shotgun (WGS) entry which is preliminary data.</text>
</comment>
<dbReference type="OrthoDB" id="2100128at2759"/>
<dbReference type="PANTHER" id="PTHR39398:SF1">
    <property type="entry name" value="CSN8_PSMD8_EIF3K DOMAIN-CONTAINING PROTEIN"/>
    <property type="match status" value="1"/>
</dbReference>
<accession>A0A3D8SKQ4</accession>
<feature type="region of interest" description="Disordered" evidence="1">
    <location>
        <begin position="301"/>
        <end position="323"/>
    </location>
</feature>
<dbReference type="RefSeq" id="XP_026605892.1">
    <property type="nucleotide sequence ID" value="XM_026745026.1"/>
</dbReference>
<organism evidence="2 3">
    <name type="scientific">Aspergillus mulundensis</name>
    <dbReference type="NCBI Taxonomy" id="1810919"/>
    <lineage>
        <taxon>Eukaryota</taxon>
        <taxon>Fungi</taxon>
        <taxon>Dikarya</taxon>
        <taxon>Ascomycota</taxon>
        <taxon>Pezizomycotina</taxon>
        <taxon>Eurotiomycetes</taxon>
        <taxon>Eurotiomycetidae</taxon>
        <taxon>Eurotiales</taxon>
        <taxon>Aspergillaceae</taxon>
        <taxon>Aspergillus</taxon>
        <taxon>Aspergillus subgen. Nidulantes</taxon>
    </lineage>
</organism>
<keyword evidence="3" id="KW-1185">Reference proteome</keyword>
<evidence type="ECO:0008006" key="4">
    <source>
        <dbReference type="Google" id="ProtNLM"/>
    </source>
</evidence>
<evidence type="ECO:0000313" key="3">
    <source>
        <dbReference type="Proteomes" id="UP000256690"/>
    </source>
</evidence>
<name>A0A3D8SKQ4_9EURO</name>
<protein>
    <recommendedName>
        <fullName evidence="4">CSN8/PSMD8/EIF3K domain-containing protein</fullName>
    </recommendedName>
</protein>
<feature type="region of interest" description="Disordered" evidence="1">
    <location>
        <begin position="74"/>
        <end position="99"/>
    </location>
</feature>
<dbReference type="AlphaFoldDB" id="A0A3D8SKQ4"/>
<dbReference type="PANTHER" id="PTHR39398">
    <property type="entry name" value="YALI0F14311P"/>
    <property type="match status" value="1"/>
</dbReference>
<dbReference type="GeneID" id="38113380"/>
<dbReference type="STRING" id="1810919.A0A3D8SKQ4"/>
<dbReference type="EMBL" id="PVWQ01000003">
    <property type="protein sequence ID" value="RDW86368.1"/>
    <property type="molecule type" value="Genomic_DNA"/>
</dbReference>
<evidence type="ECO:0000256" key="1">
    <source>
        <dbReference type="SAM" id="MobiDB-lite"/>
    </source>
</evidence>
<evidence type="ECO:0000313" key="2">
    <source>
        <dbReference type="EMBL" id="RDW86368.1"/>
    </source>
</evidence>
<sequence>MSGRAPPAKWPHSRLKPVADSLETVGFVSKGDRKLLDHKAQKDYYDKIVARYIEFCARHSKNLDAAWLSLPRSASNDATKNPPASVSQSTKSAVSPGPSAATELSTLLLSLRKLREAVLATASTTPIAFSQRVHVFSIKVSIQARHPPSYFPSLRHLLDDLHTPSNPLPETELKYHTSYLILDYACRQEDLVAAFELRARARRQYNFHSREVDQILQAIAHDNWIVFWRVRKEVDSAMRAVMNWAEDRVRRHALKAVGKAYLGVDIAWIVEGCTGDSTWTWETLAEREKLGWEKEGDRIIIRKPRSKPRPEGNLTPIQEKSTG</sequence>
<feature type="compositionally biased region" description="Polar residues" evidence="1">
    <location>
        <begin position="74"/>
        <end position="93"/>
    </location>
</feature>
<dbReference type="Proteomes" id="UP000256690">
    <property type="component" value="Unassembled WGS sequence"/>
</dbReference>
<proteinExistence type="predicted"/>
<reference evidence="2 3" key="1">
    <citation type="journal article" date="2018" name="IMA Fungus">
        <title>IMA Genome-F 9: Draft genome sequence of Annulohypoxylon stygium, Aspergillus mulundensis, Berkeleyomyces basicola (syn. Thielaviopsis basicola), Ceratocystis smalleyi, two Cercospora beticola strains, Coleophoma cylindrospora, Fusarium fracticaudum, Phialophora cf. hyalina, and Morchella septimelata.</title>
        <authorList>
            <person name="Wingfield B.D."/>
            <person name="Bills G.F."/>
            <person name="Dong Y."/>
            <person name="Huang W."/>
            <person name="Nel W.J."/>
            <person name="Swalarsk-Parry B.S."/>
            <person name="Vaghefi N."/>
            <person name="Wilken P.M."/>
            <person name="An Z."/>
            <person name="de Beer Z.W."/>
            <person name="De Vos L."/>
            <person name="Chen L."/>
            <person name="Duong T.A."/>
            <person name="Gao Y."/>
            <person name="Hammerbacher A."/>
            <person name="Kikkert J.R."/>
            <person name="Li Y."/>
            <person name="Li H."/>
            <person name="Li K."/>
            <person name="Li Q."/>
            <person name="Liu X."/>
            <person name="Ma X."/>
            <person name="Naidoo K."/>
            <person name="Pethybridge S.J."/>
            <person name="Sun J."/>
            <person name="Steenkamp E.T."/>
            <person name="van der Nest M.A."/>
            <person name="van Wyk S."/>
            <person name="Wingfield M.J."/>
            <person name="Xiong C."/>
            <person name="Yue Q."/>
            <person name="Zhang X."/>
        </authorList>
    </citation>
    <scope>NUCLEOTIDE SEQUENCE [LARGE SCALE GENOMIC DNA]</scope>
    <source>
        <strain evidence="2 3">DSM 5745</strain>
    </source>
</reference>